<feature type="transmembrane region" description="Helical" evidence="7">
    <location>
        <begin position="63"/>
        <end position="81"/>
    </location>
</feature>
<dbReference type="RefSeq" id="WP_069656936.1">
    <property type="nucleotide sequence ID" value="NZ_MIJF01000029.1"/>
</dbReference>
<evidence type="ECO:0000256" key="2">
    <source>
        <dbReference type="ARBA" id="ARBA00006448"/>
    </source>
</evidence>
<feature type="domain" description="YetF C-terminal" evidence="8">
    <location>
        <begin position="82"/>
        <end position="213"/>
    </location>
</feature>
<evidence type="ECO:0000256" key="1">
    <source>
        <dbReference type="ARBA" id="ARBA00004651"/>
    </source>
</evidence>
<evidence type="ECO:0000256" key="6">
    <source>
        <dbReference type="ARBA" id="ARBA00023136"/>
    </source>
</evidence>
<evidence type="ECO:0000259" key="8">
    <source>
        <dbReference type="Pfam" id="PF04239"/>
    </source>
</evidence>
<dbReference type="Gene3D" id="3.30.240.20">
    <property type="entry name" value="bsu07140 like domains"/>
    <property type="match status" value="2"/>
</dbReference>
<dbReference type="InterPro" id="IPR023090">
    <property type="entry name" value="UPF0702_alpha/beta_dom_sf"/>
</dbReference>
<dbReference type="InterPro" id="IPR007353">
    <property type="entry name" value="DUF421"/>
</dbReference>
<sequence>MDESIVIIVRSFIAFTTLLLFTRILGKQQVGELSAFEYVAGITIGSAASSLSIDLSIKPLPQFMGLATWVFLVLVLQRLALKHRWFAKVTSDQPTIVIQHGKILEQNLNKLRYRYDELMSHLRDKNVFDITQVEYALLEPNGNLTVLKKSQYEPVTPNDLQMTTAPSGLMVEVILDGKIIEQNLKDKQKDYKWLMEQLQIQGIKDMKEVSFAAILPNGQLYVDKFKDSLKKIDVGDFKGPF</sequence>
<comment type="caution">
    <text evidence="9">The sequence shown here is derived from an EMBL/GenBank/DDBJ whole genome shotgun (WGS) entry which is preliminary data.</text>
</comment>
<keyword evidence="4 7" id="KW-0812">Transmembrane</keyword>
<keyword evidence="6 7" id="KW-0472">Membrane</keyword>
<evidence type="ECO:0000256" key="3">
    <source>
        <dbReference type="ARBA" id="ARBA00022475"/>
    </source>
</evidence>
<dbReference type="PANTHER" id="PTHR34582:SF7">
    <property type="entry name" value="UPF0702 TRANSMEMBRANE PROTEIN YDFS"/>
    <property type="match status" value="1"/>
</dbReference>
<dbReference type="OrthoDB" id="9778331at2"/>
<dbReference type="AlphaFoldDB" id="A0A1D2YU26"/>
<keyword evidence="5 7" id="KW-1133">Transmembrane helix</keyword>
<dbReference type="STRING" id="337097.BHF71_09695"/>
<evidence type="ECO:0000313" key="9">
    <source>
        <dbReference type="EMBL" id="OEF99212.1"/>
    </source>
</evidence>
<feature type="transmembrane region" description="Helical" evidence="7">
    <location>
        <begin position="6"/>
        <end position="26"/>
    </location>
</feature>
<evidence type="ECO:0000256" key="4">
    <source>
        <dbReference type="ARBA" id="ARBA00022692"/>
    </source>
</evidence>
<dbReference type="Pfam" id="PF04239">
    <property type="entry name" value="DUF421"/>
    <property type="match status" value="1"/>
</dbReference>
<dbReference type="GO" id="GO:0005886">
    <property type="term" value="C:plasma membrane"/>
    <property type="evidence" value="ECO:0007669"/>
    <property type="project" value="UniProtKB-SubCell"/>
</dbReference>
<organism evidence="9 10">
    <name type="scientific">Vulcanibacillus modesticaldus</name>
    <dbReference type="NCBI Taxonomy" id="337097"/>
    <lineage>
        <taxon>Bacteria</taxon>
        <taxon>Bacillati</taxon>
        <taxon>Bacillota</taxon>
        <taxon>Bacilli</taxon>
        <taxon>Bacillales</taxon>
        <taxon>Bacillaceae</taxon>
        <taxon>Vulcanibacillus</taxon>
    </lineage>
</organism>
<protein>
    <recommendedName>
        <fullName evidence="8">YetF C-terminal domain-containing protein</fullName>
    </recommendedName>
</protein>
<reference evidence="9 10" key="1">
    <citation type="submission" date="2016-09" db="EMBL/GenBank/DDBJ databases">
        <title>Draft genome sequence for the type strain of Vulcanibacillus modesticaldus BR, a strictly anaerobic, moderately thermophilic, and nitrate-reducing bacterium from deep sea-hydrothermal vents of the Mid-Atlantic Ridge.</title>
        <authorList>
            <person name="Abin C.A."/>
            <person name="Hollibaugh J.T."/>
        </authorList>
    </citation>
    <scope>NUCLEOTIDE SEQUENCE [LARGE SCALE GENOMIC DNA]</scope>
    <source>
        <strain evidence="9 10">BR</strain>
    </source>
</reference>
<dbReference type="PANTHER" id="PTHR34582">
    <property type="entry name" value="UPF0702 TRANSMEMBRANE PROTEIN YCAP"/>
    <property type="match status" value="1"/>
</dbReference>
<dbReference type="EMBL" id="MIJF01000029">
    <property type="protein sequence ID" value="OEF99212.1"/>
    <property type="molecule type" value="Genomic_DNA"/>
</dbReference>
<evidence type="ECO:0000313" key="10">
    <source>
        <dbReference type="Proteomes" id="UP000243739"/>
    </source>
</evidence>
<evidence type="ECO:0000256" key="5">
    <source>
        <dbReference type="ARBA" id="ARBA00022989"/>
    </source>
</evidence>
<keyword evidence="3" id="KW-1003">Cell membrane</keyword>
<comment type="similarity">
    <text evidence="2">Belongs to the UPF0702 family.</text>
</comment>
<accession>A0A1D2YU26</accession>
<dbReference type="Proteomes" id="UP000243739">
    <property type="component" value="Unassembled WGS sequence"/>
</dbReference>
<evidence type="ECO:0000256" key="7">
    <source>
        <dbReference type="SAM" id="Phobius"/>
    </source>
</evidence>
<proteinExistence type="inferred from homology"/>
<name>A0A1D2YU26_9BACI</name>
<keyword evidence="10" id="KW-1185">Reference proteome</keyword>
<gene>
    <name evidence="9" type="ORF">BHF71_09695</name>
</gene>
<comment type="subcellular location">
    <subcellularLocation>
        <location evidence="1">Cell membrane</location>
        <topology evidence="1">Multi-pass membrane protein</topology>
    </subcellularLocation>
</comment>